<dbReference type="Proteomes" id="UP001500582">
    <property type="component" value="Unassembled WGS sequence"/>
</dbReference>
<comment type="caution">
    <text evidence="1">The sequence shown here is derived from an EMBL/GenBank/DDBJ whole genome shotgun (WGS) entry which is preliminary data.</text>
</comment>
<protein>
    <submittedName>
        <fullName evidence="1">Uncharacterized protein</fullName>
    </submittedName>
</protein>
<keyword evidence="2" id="KW-1185">Reference proteome</keyword>
<organism evidence="1 2">
    <name type="scientific">Mucilaginibacter gynuensis</name>
    <dbReference type="NCBI Taxonomy" id="1302236"/>
    <lineage>
        <taxon>Bacteria</taxon>
        <taxon>Pseudomonadati</taxon>
        <taxon>Bacteroidota</taxon>
        <taxon>Sphingobacteriia</taxon>
        <taxon>Sphingobacteriales</taxon>
        <taxon>Sphingobacteriaceae</taxon>
        <taxon>Mucilaginibacter</taxon>
    </lineage>
</organism>
<dbReference type="RefSeq" id="WP_345211798.1">
    <property type="nucleotide sequence ID" value="NZ_BAABFT010000007.1"/>
</dbReference>
<reference evidence="2" key="1">
    <citation type="journal article" date="2019" name="Int. J. Syst. Evol. Microbiol.">
        <title>The Global Catalogue of Microorganisms (GCM) 10K type strain sequencing project: providing services to taxonomists for standard genome sequencing and annotation.</title>
        <authorList>
            <consortium name="The Broad Institute Genomics Platform"/>
            <consortium name="The Broad Institute Genome Sequencing Center for Infectious Disease"/>
            <person name="Wu L."/>
            <person name="Ma J."/>
        </authorList>
    </citation>
    <scope>NUCLEOTIDE SEQUENCE [LARGE SCALE GENOMIC DNA]</scope>
    <source>
        <strain evidence="2">JCM 17705</strain>
    </source>
</reference>
<accession>A0ABP8GKY4</accession>
<evidence type="ECO:0000313" key="2">
    <source>
        <dbReference type="Proteomes" id="UP001500582"/>
    </source>
</evidence>
<evidence type="ECO:0000313" key="1">
    <source>
        <dbReference type="EMBL" id="GAA4326125.1"/>
    </source>
</evidence>
<dbReference type="EMBL" id="BAABFT010000007">
    <property type="protein sequence ID" value="GAA4326125.1"/>
    <property type="molecule type" value="Genomic_DNA"/>
</dbReference>
<proteinExistence type="predicted"/>
<gene>
    <name evidence="1" type="ORF">GCM10023149_28750</name>
</gene>
<name>A0ABP8GKY4_9SPHI</name>
<sequence length="360" mass="42162">MSFSRNNENFLRFELYIPLKGLAGSERASKYGDRIRTEARRRMRLHYENVKYDVPKKVAFYLDVLEIFGNLEKRWLLYSIYLDPHSDAISSQIGASAIKYLELGNDPFRAFFEQKYSPHDGSFTKGFLKHYFTDKLELLHGDWKTEDGRNNPVTNKLIDQLITYITKGITNEELELFLLNYTKLWNVYFTRTYNIYKGLVLIHKFYELYRPLDPQSLKVDLKPLLERLNLSFAELLPEVFNSPLTDVHQPSEALRDGSFRSQANTKNYLTKIAEFQVRLSMNTIFFQDLSAFDWSELMALACTTPLPAKNAYFIETYKRNNAGRPPTFLEINKFLRNGASLDMDSSTYAQVLSENYIFFE</sequence>